<reference evidence="1" key="1">
    <citation type="submission" date="2024-06" db="EMBL/GenBank/DDBJ databases">
        <authorList>
            <person name="Coelho C."/>
            <person name="Bento M."/>
            <person name="Garcia E."/>
            <person name="Camelo A."/>
            <person name="Brandao I."/>
            <person name="Espirito Santo C."/>
            <person name="Trovao J."/>
            <person name="Verissimo A."/>
            <person name="Costa J."/>
            <person name="Tiago I."/>
        </authorList>
    </citation>
    <scope>NUCLEOTIDE SEQUENCE</scope>
    <source>
        <strain evidence="1">KWT182</strain>
    </source>
</reference>
<evidence type="ECO:0000313" key="1">
    <source>
        <dbReference type="EMBL" id="XBS69610.1"/>
    </source>
</evidence>
<organism evidence="1">
    <name type="scientific">Acerihabitans sp. KWT182</name>
    <dbReference type="NCBI Taxonomy" id="3157919"/>
    <lineage>
        <taxon>Bacteria</taxon>
        <taxon>Pseudomonadati</taxon>
        <taxon>Pseudomonadota</taxon>
        <taxon>Gammaproteobacteria</taxon>
        <taxon>Enterobacterales</taxon>
        <taxon>Pectobacteriaceae</taxon>
        <taxon>Acerihabitans</taxon>
    </lineage>
</organism>
<protein>
    <recommendedName>
        <fullName evidence="2">Adhesin</fullName>
    </recommendedName>
</protein>
<dbReference type="EMBL" id="CP157947">
    <property type="protein sequence ID" value="XBS69610.1"/>
    <property type="molecule type" value="Genomic_DNA"/>
</dbReference>
<evidence type="ECO:0008006" key="2">
    <source>
        <dbReference type="Google" id="ProtNLM"/>
    </source>
</evidence>
<sequence length="211" mass="21232">MENDVENNHLSGAAAGSGLGMWLGEIPDAGIEEKAQLAGDIAEGNAKVSAHLAGTVGLAMLPGGAQVAAGIGAGANAAIQYAANGEVNYTDTLIAGWVGAFTTHTKIAGTVAWNTVGGAASSAIKGDDPLTGAIVSGASSSLGYGLGRIIQKPLEKIINPIWKNYEWVDVGIGVSKPLPLNPSPGIAGNITDSLTSETINSKTTKKIEAEQ</sequence>
<proteinExistence type="predicted"/>
<accession>A0AAU7Q9E6</accession>
<name>A0AAU7Q9E6_9GAMM</name>
<gene>
    <name evidence="1" type="ORF">ABK905_25320</name>
</gene>
<dbReference type="AlphaFoldDB" id="A0AAU7Q9E6"/>